<accession>A0A7I8W9T6</accession>
<evidence type="ECO:0000313" key="2">
    <source>
        <dbReference type="EMBL" id="CAD5124894.1"/>
    </source>
</evidence>
<reference evidence="2 3" key="1">
    <citation type="submission" date="2020-08" db="EMBL/GenBank/DDBJ databases">
        <authorList>
            <person name="Hejnol A."/>
        </authorList>
    </citation>
    <scope>NUCLEOTIDE SEQUENCE [LARGE SCALE GENOMIC DNA]</scope>
</reference>
<dbReference type="OrthoDB" id="5953112at2759"/>
<dbReference type="PANTHER" id="PTHR42814:SF3">
    <property type="entry name" value="BETA-N-ACETYLHEXOSAMINIDASE"/>
    <property type="match status" value="1"/>
</dbReference>
<dbReference type="AlphaFoldDB" id="A0A7I8W9T6"/>
<evidence type="ECO:0000313" key="3">
    <source>
        <dbReference type="Proteomes" id="UP000549394"/>
    </source>
</evidence>
<sequence>MNELSYCCKNHPNEYEVKYNTVDYFLDRYDEEEGNKECMIFYDSCMRRSSLTRSQWSNQSLQFAYNLFGKGKKGDVYCLLLPNRPEFAISFIGLQRLGFNTLLTPRTEFLRLLLNDFKFKGLVTLSSYWKRFSDNKKAQDLSHIILIEDEKLDNVTDNVILYKDLIKECSMKPKLPRVQNDEDLIILTTSGSVGKPKLVQVHQKKYLGNINKALMNSIAGDNVIFSDRPLAYSGGLTLIFGFLSGLQVVMTDYPCSNQGSFTTKDIATIISKENCSRVVLFAYLICDMVNSPNDFRLIAKHAKVILTGGQAICMSTIHHIWEIAPSLPVVEVYASTEMGRAFLKTRTKEDPNPFPVLPAGTEFSIRDENGDILERGEIGEIWVRNKTMMICYFNDPENTSKTLNKNGWIKTGDLALMTDDGNIKFQGRLNDVIKIATLKTYPLPFENVMNNNKCIEICVVLGLPDERLGCHLCLVVKLKKEWIHKETEAHKEIEDYWNENFKSDVEGGVVHTLKKIFFITEWPLTSSTKILRRKLYDMFKI</sequence>
<dbReference type="Gene3D" id="3.30.300.30">
    <property type="match status" value="1"/>
</dbReference>
<gene>
    <name evidence="2" type="ORF">DGYR_LOCUS12368</name>
</gene>
<protein>
    <recommendedName>
        <fullName evidence="1">AMP-dependent synthetase/ligase domain-containing protein</fullName>
    </recommendedName>
</protein>
<dbReference type="InterPro" id="IPR045851">
    <property type="entry name" value="AMP-bd_C_sf"/>
</dbReference>
<dbReference type="Gene3D" id="3.40.50.12780">
    <property type="entry name" value="N-terminal domain of ligase-like"/>
    <property type="match status" value="1"/>
</dbReference>
<dbReference type="InterPro" id="IPR000873">
    <property type="entry name" value="AMP-dep_synth/lig_dom"/>
</dbReference>
<dbReference type="InterPro" id="IPR042099">
    <property type="entry name" value="ANL_N_sf"/>
</dbReference>
<feature type="domain" description="AMP-dependent synthetase/ligase" evidence="1">
    <location>
        <begin position="31"/>
        <end position="393"/>
    </location>
</feature>
<dbReference type="Pfam" id="PF00501">
    <property type="entry name" value="AMP-binding"/>
    <property type="match status" value="1"/>
</dbReference>
<organism evidence="2 3">
    <name type="scientific">Dimorphilus gyrociliatus</name>
    <dbReference type="NCBI Taxonomy" id="2664684"/>
    <lineage>
        <taxon>Eukaryota</taxon>
        <taxon>Metazoa</taxon>
        <taxon>Spiralia</taxon>
        <taxon>Lophotrochozoa</taxon>
        <taxon>Annelida</taxon>
        <taxon>Polychaeta</taxon>
        <taxon>Polychaeta incertae sedis</taxon>
        <taxon>Dinophilidae</taxon>
        <taxon>Dimorphilus</taxon>
    </lineage>
</organism>
<proteinExistence type="predicted"/>
<dbReference type="EMBL" id="CAJFCJ010000024">
    <property type="protein sequence ID" value="CAD5124894.1"/>
    <property type="molecule type" value="Genomic_DNA"/>
</dbReference>
<comment type="caution">
    <text evidence="2">The sequence shown here is derived from an EMBL/GenBank/DDBJ whole genome shotgun (WGS) entry which is preliminary data.</text>
</comment>
<evidence type="ECO:0000259" key="1">
    <source>
        <dbReference type="Pfam" id="PF00501"/>
    </source>
</evidence>
<dbReference type="Proteomes" id="UP000549394">
    <property type="component" value="Unassembled WGS sequence"/>
</dbReference>
<dbReference type="PANTHER" id="PTHR42814">
    <property type="entry name" value="AMP-BINDING DOMAIN-CONTAINING PROTEIN"/>
    <property type="match status" value="1"/>
</dbReference>
<keyword evidence="3" id="KW-1185">Reference proteome</keyword>
<dbReference type="SUPFAM" id="SSF56801">
    <property type="entry name" value="Acetyl-CoA synthetase-like"/>
    <property type="match status" value="1"/>
</dbReference>
<name>A0A7I8W9T6_9ANNE</name>